<comment type="caution">
    <text evidence="1">The sequence shown here is derived from an EMBL/GenBank/DDBJ whole genome shotgun (WGS) entry which is preliminary data.</text>
</comment>
<proteinExistence type="predicted"/>
<keyword evidence="2" id="KW-1185">Reference proteome</keyword>
<evidence type="ECO:0000313" key="1">
    <source>
        <dbReference type="EMBL" id="KAK9240091.1"/>
    </source>
</evidence>
<dbReference type="EMBL" id="MU971341">
    <property type="protein sequence ID" value="KAK9240091.1"/>
    <property type="molecule type" value="Genomic_DNA"/>
</dbReference>
<organism evidence="1 2">
    <name type="scientific">Lipomyces kononenkoae</name>
    <name type="common">Yeast</name>
    <dbReference type="NCBI Taxonomy" id="34357"/>
    <lineage>
        <taxon>Eukaryota</taxon>
        <taxon>Fungi</taxon>
        <taxon>Dikarya</taxon>
        <taxon>Ascomycota</taxon>
        <taxon>Saccharomycotina</taxon>
        <taxon>Lipomycetes</taxon>
        <taxon>Lipomycetales</taxon>
        <taxon>Lipomycetaceae</taxon>
        <taxon>Lipomyces</taxon>
    </lineage>
</organism>
<reference evidence="2" key="1">
    <citation type="journal article" date="2024" name="Front. Bioeng. Biotechnol.">
        <title>Genome-scale model development and genomic sequencing of the oleaginous clade Lipomyces.</title>
        <authorList>
            <person name="Czajka J.J."/>
            <person name="Han Y."/>
            <person name="Kim J."/>
            <person name="Mondo S.J."/>
            <person name="Hofstad B.A."/>
            <person name="Robles A."/>
            <person name="Haridas S."/>
            <person name="Riley R."/>
            <person name="LaButti K."/>
            <person name="Pangilinan J."/>
            <person name="Andreopoulos W."/>
            <person name="Lipzen A."/>
            <person name="Yan J."/>
            <person name="Wang M."/>
            <person name="Ng V."/>
            <person name="Grigoriev I.V."/>
            <person name="Spatafora J.W."/>
            <person name="Magnuson J.K."/>
            <person name="Baker S.E."/>
            <person name="Pomraning K.R."/>
        </authorList>
    </citation>
    <scope>NUCLEOTIDE SEQUENCE [LARGE SCALE GENOMIC DNA]</scope>
    <source>
        <strain evidence="2">CBS 7786</strain>
    </source>
</reference>
<dbReference type="Proteomes" id="UP001433508">
    <property type="component" value="Unassembled WGS sequence"/>
</dbReference>
<protein>
    <submittedName>
        <fullName evidence="1">Uncharacterized protein</fullName>
    </submittedName>
</protein>
<name>A0ACC3T821_LIPKO</name>
<evidence type="ECO:0000313" key="2">
    <source>
        <dbReference type="Proteomes" id="UP001433508"/>
    </source>
</evidence>
<sequence>MTDASSQSELRALYTYKATTATSSTLTNSSTHSISMPLTLPSSPCQNSSDDQSTLDALASQLPTFQAEINGYLTERIENSHADGDKDAIAKLERTVLDGEMEDDDDDEEEKDE</sequence>
<accession>A0ACC3T821</accession>
<gene>
    <name evidence="1" type="ORF">V1525DRAFT_454212</name>
</gene>